<name>A0A5C6GMD6_METRR</name>
<feature type="region of interest" description="Disordered" evidence="1">
    <location>
        <begin position="123"/>
        <end position="202"/>
    </location>
</feature>
<reference evidence="4" key="1">
    <citation type="submission" date="2018-12" db="EMBL/GenBank/DDBJ databases">
        <title>The complete genome of Metarhizium rileyi, a key fungal pathogen of Lepidoptera.</title>
        <authorList>
            <person name="Binneck E."/>
            <person name="Lastra C.C.L."/>
            <person name="Sosa-Gomez D.R."/>
        </authorList>
    </citation>
    <scope>NUCLEOTIDE SEQUENCE [LARGE SCALE GENOMIC DNA]</scope>
    <source>
        <strain evidence="4">Cep018-CH2</strain>
    </source>
</reference>
<evidence type="ECO:0000256" key="1">
    <source>
        <dbReference type="SAM" id="MobiDB-lite"/>
    </source>
</evidence>
<dbReference type="Proteomes" id="UP000317257">
    <property type="component" value="Unassembled WGS sequence"/>
</dbReference>
<keyword evidence="2" id="KW-0472">Membrane</keyword>
<evidence type="ECO:0000313" key="4">
    <source>
        <dbReference type="Proteomes" id="UP000317257"/>
    </source>
</evidence>
<keyword evidence="2" id="KW-0812">Transmembrane</keyword>
<keyword evidence="2" id="KW-1133">Transmembrane helix</keyword>
<evidence type="ECO:0000256" key="2">
    <source>
        <dbReference type="SAM" id="Phobius"/>
    </source>
</evidence>
<gene>
    <name evidence="3" type="ORF">ED733_006979</name>
</gene>
<feature type="transmembrane region" description="Helical" evidence="2">
    <location>
        <begin position="96"/>
        <end position="119"/>
    </location>
</feature>
<organism evidence="3 4">
    <name type="scientific">Metarhizium rileyi (strain RCEF 4871)</name>
    <name type="common">Nomuraea rileyi</name>
    <dbReference type="NCBI Taxonomy" id="1649241"/>
    <lineage>
        <taxon>Eukaryota</taxon>
        <taxon>Fungi</taxon>
        <taxon>Dikarya</taxon>
        <taxon>Ascomycota</taxon>
        <taxon>Pezizomycotina</taxon>
        <taxon>Sordariomycetes</taxon>
        <taxon>Hypocreomycetidae</taxon>
        <taxon>Hypocreales</taxon>
        <taxon>Clavicipitaceae</taxon>
        <taxon>Metarhizium</taxon>
    </lineage>
</organism>
<dbReference type="EMBL" id="SBHS01000003">
    <property type="protein sequence ID" value="TWU77471.1"/>
    <property type="molecule type" value="Genomic_DNA"/>
</dbReference>
<accession>A0A5C6GMD6</accession>
<sequence>MSQDQRYARTRFGETVLSAPAFEIRWRSKDLSRASPESGSPLSDSEIWPSITVTIETDPGSWTSRTTETVQPTAKITEPTTTNMPQPDHGDLSKGAVGGIATGSVLAILFVLASVVLLIKKRRGEATRESGNSASEEPAIESHGNRIDSGPLELSSDAINMAELAANRHTMDRRLTTNAEASAGHNGPHAEESALAELPGET</sequence>
<protein>
    <submittedName>
        <fullName evidence="3">Uncharacterized protein</fullName>
    </submittedName>
</protein>
<comment type="caution">
    <text evidence="3">The sequence shown here is derived from an EMBL/GenBank/DDBJ whole genome shotgun (WGS) entry which is preliminary data.</text>
</comment>
<evidence type="ECO:0000313" key="3">
    <source>
        <dbReference type="EMBL" id="TWU77471.1"/>
    </source>
</evidence>
<dbReference type="AlphaFoldDB" id="A0A5C6GMD6"/>
<proteinExistence type="predicted"/>